<comment type="caution">
    <text evidence="8">The sequence shown here is derived from an EMBL/GenBank/DDBJ whole genome shotgun (WGS) entry which is preliminary data.</text>
</comment>
<evidence type="ECO:0000259" key="7">
    <source>
        <dbReference type="Pfam" id="PF08232"/>
    </source>
</evidence>
<dbReference type="SMART" id="SM00320">
    <property type="entry name" value="WD40"/>
    <property type="match status" value="4"/>
</dbReference>
<evidence type="ECO:0000256" key="4">
    <source>
        <dbReference type="PROSITE-ProRule" id="PRU00221"/>
    </source>
</evidence>
<reference evidence="8" key="1">
    <citation type="submission" date="2021-02" db="EMBL/GenBank/DDBJ databases">
        <authorList>
            <person name="Dougan E. K."/>
            <person name="Rhodes N."/>
            <person name="Thang M."/>
            <person name="Chan C."/>
        </authorList>
    </citation>
    <scope>NUCLEOTIDE SEQUENCE</scope>
</reference>
<feature type="domain" description="Striatin N-terminal" evidence="7">
    <location>
        <begin position="63"/>
        <end position="119"/>
    </location>
</feature>
<feature type="repeat" description="WD" evidence="4">
    <location>
        <begin position="421"/>
        <end position="452"/>
    </location>
</feature>
<feature type="compositionally biased region" description="Low complexity" evidence="6">
    <location>
        <begin position="1"/>
        <end position="28"/>
    </location>
</feature>
<dbReference type="InterPro" id="IPR013258">
    <property type="entry name" value="Striatin_N"/>
</dbReference>
<dbReference type="Gene3D" id="1.20.5.300">
    <property type="match status" value="1"/>
</dbReference>
<evidence type="ECO:0000313" key="8">
    <source>
        <dbReference type="EMBL" id="CAE8582352.1"/>
    </source>
</evidence>
<dbReference type="Pfam" id="PF00400">
    <property type="entry name" value="WD40"/>
    <property type="match status" value="2"/>
</dbReference>
<feature type="region of interest" description="Disordered" evidence="6">
    <location>
        <begin position="1"/>
        <end position="33"/>
    </location>
</feature>
<accession>A0A813D9T7</accession>
<keyword evidence="9" id="KW-1185">Reference proteome</keyword>
<evidence type="ECO:0000256" key="3">
    <source>
        <dbReference type="ARBA" id="ARBA00023054"/>
    </source>
</evidence>
<evidence type="ECO:0000256" key="5">
    <source>
        <dbReference type="SAM" id="Coils"/>
    </source>
</evidence>
<dbReference type="PANTHER" id="PTHR15653:SF0">
    <property type="entry name" value="CONNECTOR OF KINASE TO AP-1, ISOFORM E"/>
    <property type="match status" value="1"/>
</dbReference>
<feature type="region of interest" description="Disordered" evidence="6">
    <location>
        <begin position="266"/>
        <end position="299"/>
    </location>
</feature>
<dbReference type="Proteomes" id="UP000654075">
    <property type="component" value="Unassembled WGS sequence"/>
</dbReference>
<keyword evidence="3 5" id="KW-0175">Coiled coil</keyword>
<dbReference type="SUPFAM" id="SSF50978">
    <property type="entry name" value="WD40 repeat-like"/>
    <property type="match status" value="1"/>
</dbReference>
<feature type="compositionally biased region" description="Low complexity" evidence="6">
    <location>
        <begin position="530"/>
        <end position="548"/>
    </location>
</feature>
<feature type="coiled-coil region" evidence="5">
    <location>
        <begin position="64"/>
        <end position="119"/>
    </location>
</feature>
<feature type="region of interest" description="Disordered" evidence="6">
    <location>
        <begin position="523"/>
        <end position="548"/>
    </location>
</feature>
<protein>
    <recommendedName>
        <fullName evidence="7">Striatin N-terminal domain-containing protein</fullName>
    </recommendedName>
</protein>
<keyword evidence="1 4" id="KW-0853">WD repeat</keyword>
<dbReference type="InterPro" id="IPR019775">
    <property type="entry name" value="WD40_repeat_CS"/>
</dbReference>
<dbReference type="PROSITE" id="PS50294">
    <property type="entry name" value="WD_REPEATS_REGION"/>
    <property type="match status" value="2"/>
</dbReference>
<name>A0A813D9T7_POLGL</name>
<dbReference type="EMBL" id="CAJNNV010000366">
    <property type="protein sequence ID" value="CAE8582352.1"/>
    <property type="molecule type" value="Genomic_DNA"/>
</dbReference>
<sequence>MSELGPAQPSAGASAAAATSSPEGSPTAGDSHYGIPNALPLSAERLLSLLAELREYQSGTCQERAEFRRERVELSSRLLRLDQELHAEDRIGQDLHRRIETLEDALRKEHLQYQRLAAEVSKGARSDGQLRSSLAAFFAAGSSGGSSSLLEPKAEDVKQVPEVLAEYLEWLPKVKPQTSPAFGCEVKPQTSPTFGCEVKPQTSPTFGCEVKPPSSPTFGCEVRAQSCRETLRRRLREACIDFEPASCREEDLLSAAACLAPVVDGSTSDAGGGGASSSSAPGPRRTSEEGGAFAKAARGSPVPSWEHRWTLQSHLDGARSVLYDEQSGVLLSCGEDALIKGWDLSGLWRGAPDADELEPYVTLRGHTAPVLAMTYRPQDRMLFSAGVDFGICAWRLPSCQSYDAYGRKQGGQHGTMWAGTLVGHTDNVWDLQQHPQLPFLASASADGKLGLWAAEAEHLARGSSAMQASFSLRPPGLTGQDPAARDVPSCLSWVPADTGRLLAGYTSSRIALFDVRHGTQVLDMLPPPSNSTSSRSSPSSGLSAPVAA</sequence>
<feature type="repeat" description="WD" evidence="4">
    <location>
        <begin position="311"/>
        <end position="345"/>
    </location>
</feature>
<proteinExistence type="predicted"/>
<gene>
    <name evidence="8" type="ORF">PGLA1383_LOCUS1352</name>
</gene>
<dbReference type="InterPro" id="IPR036322">
    <property type="entry name" value="WD40_repeat_dom_sf"/>
</dbReference>
<dbReference type="InterPro" id="IPR051488">
    <property type="entry name" value="WD_repeat_striatin"/>
</dbReference>
<dbReference type="AlphaFoldDB" id="A0A813D9T7"/>
<keyword evidence="2" id="KW-0677">Repeat</keyword>
<dbReference type="PROSITE" id="PS50082">
    <property type="entry name" value="WD_REPEATS_2"/>
    <property type="match status" value="3"/>
</dbReference>
<dbReference type="OrthoDB" id="727118at2759"/>
<evidence type="ECO:0000256" key="2">
    <source>
        <dbReference type="ARBA" id="ARBA00022737"/>
    </source>
</evidence>
<feature type="repeat" description="WD" evidence="4">
    <location>
        <begin position="363"/>
        <end position="404"/>
    </location>
</feature>
<feature type="non-terminal residue" evidence="8">
    <location>
        <position position="1"/>
    </location>
</feature>
<dbReference type="PANTHER" id="PTHR15653">
    <property type="entry name" value="STRIATIN"/>
    <property type="match status" value="1"/>
</dbReference>
<dbReference type="Gene3D" id="2.130.10.10">
    <property type="entry name" value="YVTN repeat-like/Quinoprotein amine dehydrogenase"/>
    <property type="match status" value="1"/>
</dbReference>
<dbReference type="InterPro" id="IPR015943">
    <property type="entry name" value="WD40/YVTN_repeat-like_dom_sf"/>
</dbReference>
<organism evidence="8 9">
    <name type="scientific">Polarella glacialis</name>
    <name type="common">Dinoflagellate</name>
    <dbReference type="NCBI Taxonomy" id="89957"/>
    <lineage>
        <taxon>Eukaryota</taxon>
        <taxon>Sar</taxon>
        <taxon>Alveolata</taxon>
        <taxon>Dinophyceae</taxon>
        <taxon>Suessiales</taxon>
        <taxon>Suessiaceae</taxon>
        <taxon>Polarella</taxon>
    </lineage>
</organism>
<dbReference type="InterPro" id="IPR001680">
    <property type="entry name" value="WD40_rpt"/>
</dbReference>
<evidence type="ECO:0000256" key="6">
    <source>
        <dbReference type="SAM" id="MobiDB-lite"/>
    </source>
</evidence>
<evidence type="ECO:0000256" key="1">
    <source>
        <dbReference type="ARBA" id="ARBA00022574"/>
    </source>
</evidence>
<dbReference type="PROSITE" id="PS00678">
    <property type="entry name" value="WD_REPEATS_1"/>
    <property type="match status" value="1"/>
</dbReference>
<evidence type="ECO:0000313" key="9">
    <source>
        <dbReference type="Proteomes" id="UP000654075"/>
    </source>
</evidence>
<dbReference type="Pfam" id="PF08232">
    <property type="entry name" value="Striatin"/>
    <property type="match status" value="1"/>
</dbReference>